<evidence type="ECO:0000313" key="2">
    <source>
        <dbReference type="Proteomes" id="UP000199727"/>
    </source>
</evidence>
<proteinExistence type="predicted"/>
<gene>
    <name evidence="1" type="ORF">C361_02256</name>
</gene>
<reference evidence="1 2" key="1">
    <citation type="submission" date="2017-06" db="EMBL/GenBank/DDBJ databases">
        <title>Global population genomics of the pathogenic fungus Cryptococcus neoformans var. grubii.</title>
        <authorList>
            <person name="Cuomo C."/>
            <person name="Litvintseva A."/>
            <person name="Chen Y."/>
            <person name="Young S."/>
            <person name="Zeng Q."/>
            <person name="Chapman S."/>
            <person name="Gujja S."/>
            <person name="Saif S."/>
            <person name="Birren B."/>
        </authorList>
    </citation>
    <scope>NUCLEOTIDE SEQUENCE [LARGE SCALE GENOMIC DNA]</scope>
    <source>
        <strain evidence="1 2">Tu259-1</strain>
    </source>
</reference>
<dbReference type="OrthoDB" id="2506088at2759"/>
<dbReference type="AlphaFoldDB" id="A0A854QNA3"/>
<organism evidence="1 2">
    <name type="scientific">Cryptococcus neoformans Tu259-1</name>
    <dbReference type="NCBI Taxonomy" id="1230072"/>
    <lineage>
        <taxon>Eukaryota</taxon>
        <taxon>Fungi</taxon>
        <taxon>Dikarya</taxon>
        <taxon>Basidiomycota</taxon>
        <taxon>Agaricomycotina</taxon>
        <taxon>Tremellomycetes</taxon>
        <taxon>Tremellales</taxon>
        <taxon>Cryptococcaceae</taxon>
        <taxon>Cryptococcus</taxon>
        <taxon>Cryptococcus neoformans species complex</taxon>
    </lineage>
</organism>
<accession>A0A854QNA3</accession>
<name>A0A854QNA3_CRYNE</name>
<dbReference type="EMBL" id="AMKT01000032">
    <property type="protein sequence ID" value="OXG24403.1"/>
    <property type="molecule type" value="Genomic_DNA"/>
</dbReference>
<evidence type="ECO:0000313" key="1">
    <source>
        <dbReference type="EMBL" id="OXG24403.1"/>
    </source>
</evidence>
<comment type="caution">
    <text evidence="1">The sequence shown here is derived from an EMBL/GenBank/DDBJ whole genome shotgun (WGS) entry which is preliminary data.</text>
</comment>
<dbReference type="Proteomes" id="UP000199727">
    <property type="component" value="Unassembled WGS sequence"/>
</dbReference>
<protein>
    <submittedName>
        <fullName evidence="1">Uncharacterized protein</fullName>
    </submittedName>
</protein>
<sequence>MHTIKTSLEQQLDLAMQGSSVDAVKKLQSQTGTKDFFMNDWMTKILLQTKKLKTKKKEKDEIHRIMRDWFAQQPGLKMNPLLDVAGLDLAYDMPFELLHTYSLGIMKYGWRHGVSRIPKNHGDILVAKLDSAAKHCLDADKGDASYIWQYSHALNGQHYRFLLQCLPLQLFGILPKAKDRVTCQLMLAIAALGTHLWFPVIKNVDKYTDDLEILTANVQDLLNEICLDIIMKKPKVHYLSHIVQDMIRFGPVIHQATERHEKFNSVIHGCTIHGNGQANSHDVAAWFAHAGTCAHLVTGGLFATEMGIWKASNNILEL</sequence>